<organism evidence="8 9">
    <name type="scientific">Caballeronia cordobensis</name>
    <name type="common">Burkholderia cordobensis</name>
    <dbReference type="NCBI Taxonomy" id="1353886"/>
    <lineage>
        <taxon>Bacteria</taxon>
        <taxon>Pseudomonadati</taxon>
        <taxon>Pseudomonadota</taxon>
        <taxon>Betaproteobacteria</taxon>
        <taxon>Burkholderiales</taxon>
        <taxon>Burkholderiaceae</taxon>
        <taxon>Caballeronia</taxon>
    </lineage>
</organism>
<dbReference type="Proteomes" id="UP000054740">
    <property type="component" value="Unassembled WGS sequence"/>
</dbReference>
<dbReference type="SUPFAM" id="SSF103088">
    <property type="entry name" value="OmpA-like"/>
    <property type="match status" value="1"/>
</dbReference>
<dbReference type="Pfam" id="PF13441">
    <property type="entry name" value="Gly-zipper_YMGG"/>
    <property type="match status" value="1"/>
</dbReference>
<keyword evidence="6" id="KW-0732">Signal</keyword>
<accession>A0A158J060</accession>
<feature type="domain" description="OmpA-like" evidence="7">
    <location>
        <begin position="95"/>
        <end position="212"/>
    </location>
</feature>
<reference evidence="9" key="1">
    <citation type="submission" date="2016-01" db="EMBL/GenBank/DDBJ databases">
        <authorList>
            <person name="Peeters C."/>
        </authorList>
    </citation>
    <scope>NUCLEOTIDE SEQUENCE [LARGE SCALE GENOMIC DNA]</scope>
</reference>
<evidence type="ECO:0000256" key="5">
    <source>
        <dbReference type="SAM" id="MobiDB-lite"/>
    </source>
</evidence>
<keyword evidence="9" id="KW-1185">Reference proteome</keyword>
<dbReference type="InterPro" id="IPR006664">
    <property type="entry name" value="OMP_bac"/>
</dbReference>
<dbReference type="PRINTS" id="PR01023">
    <property type="entry name" value="NAFLGMOTY"/>
</dbReference>
<sequence>MNTKLLTRLSVFVVAGALLAGCQTQQGTNTAVGTGAGAATGAAIGAIFGGGKGAAIGAAAGAATGGIVGYNWQSIKNKISGDSKGTGTQVTEQQDGSLKVNIPNSISFDTNSYAIKPSFDPVLNSVTQTMQQHPELIANVIGHTDNTGQPAYNQTLSQNRAQSVASYISTHGVPAQRLSSQGMGQNQPIADNSTEAGRAQNRRVEIYLRATAQPGQQVQ</sequence>
<dbReference type="AlphaFoldDB" id="A0A158J060"/>
<evidence type="ECO:0000256" key="4">
    <source>
        <dbReference type="PROSITE-ProRule" id="PRU00473"/>
    </source>
</evidence>
<feature type="region of interest" description="Disordered" evidence="5">
    <location>
        <begin position="177"/>
        <end position="198"/>
    </location>
</feature>
<dbReference type="InterPro" id="IPR006690">
    <property type="entry name" value="OMPA-like_CS"/>
</dbReference>
<dbReference type="Gene3D" id="3.30.1330.60">
    <property type="entry name" value="OmpA-like domain"/>
    <property type="match status" value="1"/>
</dbReference>
<dbReference type="PRINTS" id="PR01021">
    <property type="entry name" value="OMPADOMAIN"/>
</dbReference>
<dbReference type="RefSeq" id="WP_014190690.1">
    <property type="nucleotide sequence ID" value="NZ_AP014576.1"/>
</dbReference>
<dbReference type="InterPro" id="IPR006665">
    <property type="entry name" value="OmpA-like"/>
</dbReference>
<dbReference type="PROSITE" id="PS01068">
    <property type="entry name" value="OMPA_1"/>
    <property type="match status" value="1"/>
</dbReference>
<dbReference type="InterPro" id="IPR036737">
    <property type="entry name" value="OmpA-like_sf"/>
</dbReference>
<evidence type="ECO:0000256" key="6">
    <source>
        <dbReference type="SAM" id="SignalP"/>
    </source>
</evidence>
<dbReference type="EMBL" id="FCNY02000018">
    <property type="protein sequence ID" value="SAL62322.1"/>
    <property type="molecule type" value="Genomic_DNA"/>
</dbReference>
<dbReference type="InterPro" id="IPR050330">
    <property type="entry name" value="Bact_OuterMem_StrucFunc"/>
</dbReference>
<protein>
    <submittedName>
        <fullName evidence="8">OmpA family protein</fullName>
    </submittedName>
</protein>
<dbReference type="GO" id="GO:0009279">
    <property type="term" value="C:cell outer membrane"/>
    <property type="evidence" value="ECO:0007669"/>
    <property type="project" value="UniProtKB-SubCell"/>
</dbReference>
<dbReference type="PROSITE" id="PS51123">
    <property type="entry name" value="OMPA_2"/>
    <property type="match status" value="1"/>
</dbReference>
<evidence type="ECO:0000313" key="9">
    <source>
        <dbReference type="Proteomes" id="UP000054740"/>
    </source>
</evidence>
<evidence type="ECO:0000313" key="8">
    <source>
        <dbReference type="EMBL" id="SAL62322.1"/>
    </source>
</evidence>
<dbReference type="CDD" id="cd07185">
    <property type="entry name" value="OmpA_C-like"/>
    <property type="match status" value="1"/>
</dbReference>
<feature type="chain" id="PRO_5011108822" evidence="6">
    <location>
        <begin position="21"/>
        <end position="219"/>
    </location>
</feature>
<proteinExistence type="predicted"/>
<dbReference type="Pfam" id="PF00691">
    <property type="entry name" value="OmpA"/>
    <property type="match status" value="1"/>
</dbReference>
<keyword evidence="3" id="KW-0998">Cell outer membrane</keyword>
<keyword evidence="2 4" id="KW-0472">Membrane</keyword>
<gene>
    <name evidence="8" type="ORF">AWB70_05679</name>
</gene>
<name>A0A158J060_CABCO</name>
<evidence type="ECO:0000256" key="2">
    <source>
        <dbReference type="ARBA" id="ARBA00023136"/>
    </source>
</evidence>
<dbReference type="InterPro" id="IPR027367">
    <property type="entry name" value="Gly-zipper_YMGG"/>
</dbReference>
<comment type="subcellular location">
    <subcellularLocation>
        <location evidence="1">Cell outer membrane</location>
    </subcellularLocation>
</comment>
<evidence type="ECO:0000256" key="1">
    <source>
        <dbReference type="ARBA" id="ARBA00004442"/>
    </source>
</evidence>
<dbReference type="PANTHER" id="PTHR30329:SF21">
    <property type="entry name" value="LIPOPROTEIN YIAD-RELATED"/>
    <property type="match status" value="1"/>
</dbReference>
<dbReference type="PROSITE" id="PS51257">
    <property type="entry name" value="PROKAR_LIPOPROTEIN"/>
    <property type="match status" value="1"/>
</dbReference>
<feature type="signal peptide" evidence="6">
    <location>
        <begin position="1"/>
        <end position="20"/>
    </location>
</feature>
<dbReference type="PANTHER" id="PTHR30329">
    <property type="entry name" value="STATOR ELEMENT OF FLAGELLAR MOTOR COMPLEX"/>
    <property type="match status" value="1"/>
</dbReference>
<feature type="compositionally biased region" description="Polar residues" evidence="5">
    <location>
        <begin position="177"/>
        <end position="195"/>
    </location>
</feature>
<evidence type="ECO:0000259" key="7">
    <source>
        <dbReference type="PROSITE" id="PS51123"/>
    </source>
</evidence>
<evidence type="ECO:0000256" key="3">
    <source>
        <dbReference type="ARBA" id="ARBA00023237"/>
    </source>
</evidence>